<evidence type="ECO:0000313" key="2">
    <source>
        <dbReference type="Proteomes" id="UP000262583"/>
    </source>
</evidence>
<reference evidence="1 2" key="1">
    <citation type="submission" date="2018-05" db="EMBL/GenBank/DDBJ databases">
        <title>A metagenomic window into the 2 km-deep terrestrial subsurface aquifer revealed taxonomically and functionally diverse microbial community comprising novel uncultured bacterial lineages.</title>
        <authorList>
            <person name="Kadnikov V.V."/>
            <person name="Mardanov A.V."/>
            <person name="Beletsky A.V."/>
            <person name="Banks D."/>
            <person name="Pimenov N.V."/>
            <person name="Frank Y.A."/>
            <person name="Karnachuk O.V."/>
            <person name="Ravin N.V."/>
        </authorList>
    </citation>
    <scope>NUCLEOTIDE SEQUENCE [LARGE SCALE GENOMIC DNA]</scope>
    <source>
        <strain evidence="1">BY</strain>
    </source>
</reference>
<dbReference type="EMBL" id="CP030759">
    <property type="protein sequence ID" value="AXA35276.1"/>
    <property type="molecule type" value="Genomic_DNA"/>
</dbReference>
<gene>
    <name evidence="1" type="ORF">BRCON_0499</name>
</gene>
<organism evidence="1 2">
    <name type="scientific">Sumerlaea chitinivorans</name>
    <dbReference type="NCBI Taxonomy" id="2250252"/>
    <lineage>
        <taxon>Bacteria</taxon>
        <taxon>Candidatus Sumerlaeota</taxon>
        <taxon>Candidatus Sumerlaeia</taxon>
        <taxon>Candidatus Sumerlaeales</taxon>
        <taxon>Candidatus Sumerlaeaceae</taxon>
        <taxon>Candidatus Sumerlaea</taxon>
    </lineage>
</organism>
<accession>A0A2Z4Y2Z7</accession>
<proteinExistence type="predicted"/>
<protein>
    <submittedName>
        <fullName evidence="1">Uncharacterized protein</fullName>
    </submittedName>
</protein>
<dbReference type="Proteomes" id="UP000262583">
    <property type="component" value="Chromosome"/>
</dbReference>
<dbReference type="KEGG" id="schv:BRCON_0499"/>
<sequence>MFALIAGHSVQIKQFAPDEKQAMVPRELGSVTFKYNTEKHALKYAHQMYCLR</sequence>
<evidence type="ECO:0000313" key="1">
    <source>
        <dbReference type="EMBL" id="AXA35276.1"/>
    </source>
</evidence>
<dbReference type="AlphaFoldDB" id="A0A2Z4Y2Z7"/>
<name>A0A2Z4Y2Z7_SUMC1</name>